<reference evidence="4 5" key="1">
    <citation type="journal article" date="2018" name="Microbiome">
        <title>Fine metagenomic profile of the Mediterranean stratified and mixed water columns revealed by assembly and recruitment.</title>
        <authorList>
            <person name="Haro-Moreno J.M."/>
            <person name="Lopez-Perez M."/>
            <person name="De La Torre J.R."/>
            <person name="Picazo A."/>
            <person name="Camacho A."/>
            <person name="Rodriguez-Valera F."/>
        </authorList>
    </citation>
    <scope>NUCLEOTIDE SEQUENCE [LARGE SCALE GENOMIC DNA]</scope>
    <source>
        <strain evidence="4">MED-G57</strain>
    </source>
</reference>
<proteinExistence type="predicted"/>
<dbReference type="SUPFAM" id="SSF52172">
    <property type="entry name" value="CheY-like"/>
    <property type="match status" value="1"/>
</dbReference>
<dbReference type="SMART" id="SM00448">
    <property type="entry name" value="REC"/>
    <property type="match status" value="1"/>
</dbReference>
<name>A0A368DPA6_9PROT</name>
<dbReference type="PANTHER" id="PTHR44591">
    <property type="entry name" value="STRESS RESPONSE REGULATOR PROTEIN 1"/>
    <property type="match status" value="1"/>
</dbReference>
<evidence type="ECO:0000313" key="5">
    <source>
        <dbReference type="Proteomes" id="UP000253570"/>
    </source>
</evidence>
<dbReference type="GO" id="GO:0000160">
    <property type="term" value="P:phosphorelay signal transduction system"/>
    <property type="evidence" value="ECO:0007669"/>
    <property type="project" value="InterPro"/>
</dbReference>
<dbReference type="PROSITE" id="PS50110">
    <property type="entry name" value="RESPONSE_REGULATORY"/>
    <property type="match status" value="1"/>
</dbReference>
<dbReference type="InterPro" id="IPR001789">
    <property type="entry name" value="Sig_transdc_resp-reg_receiver"/>
</dbReference>
<accession>A0A368DPA6</accession>
<evidence type="ECO:0000259" key="3">
    <source>
        <dbReference type="PROSITE" id="PS50110"/>
    </source>
</evidence>
<keyword evidence="1 2" id="KW-0597">Phosphoprotein</keyword>
<dbReference type="AlphaFoldDB" id="A0A368DPA6"/>
<organism evidence="4 5">
    <name type="scientific">PS1 clade bacterium</name>
    <dbReference type="NCBI Taxonomy" id="2175152"/>
    <lineage>
        <taxon>Bacteria</taxon>
        <taxon>Pseudomonadati</taxon>
        <taxon>Pseudomonadota</taxon>
        <taxon>Alphaproteobacteria</taxon>
        <taxon>PS1 clade</taxon>
    </lineage>
</organism>
<feature type="modified residue" description="4-aspartylphosphate" evidence="2">
    <location>
        <position position="56"/>
    </location>
</feature>
<dbReference type="PANTHER" id="PTHR44591:SF3">
    <property type="entry name" value="RESPONSE REGULATORY DOMAIN-CONTAINING PROTEIN"/>
    <property type="match status" value="1"/>
</dbReference>
<evidence type="ECO:0000256" key="2">
    <source>
        <dbReference type="PROSITE-ProRule" id="PRU00169"/>
    </source>
</evidence>
<feature type="domain" description="Response regulatory" evidence="3">
    <location>
        <begin position="7"/>
        <end position="123"/>
    </location>
</feature>
<gene>
    <name evidence="4" type="ORF">DBW71_03120</name>
</gene>
<sequence>MDKSNRKILIVEDNKLNMKLFKDILEAEDCIVIECFDPMFAMRIVEEELPNLILMDIQLPRISGYDLIQWIKADANISHIPIIAITAFAMEDDKEKILSLGCEGYMSKPISMDPFIANVNKFLK</sequence>
<protein>
    <submittedName>
        <fullName evidence="4">Response regulator</fullName>
    </submittedName>
</protein>
<dbReference type="Pfam" id="PF00072">
    <property type="entry name" value="Response_reg"/>
    <property type="match status" value="1"/>
</dbReference>
<evidence type="ECO:0000256" key="1">
    <source>
        <dbReference type="ARBA" id="ARBA00022553"/>
    </source>
</evidence>
<dbReference type="Gene3D" id="3.40.50.2300">
    <property type="match status" value="1"/>
</dbReference>
<evidence type="ECO:0000313" key="4">
    <source>
        <dbReference type="EMBL" id="RCL73484.1"/>
    </source>
</evidence>
<dbReference type="InterPro" id="IPR050595">
    <property type="entry name" value="Bact_response_regulator"/>
</dbReference>
<dbReference type="InterPro" id="IPR011006">
    <property type="entry name" value="CheY-like_superfamily"/>
</dbReference>
<dbReference type="EMBL" id="QOQD01000006">
    <property type="protein sequence ID" value="RCL73484.1"/>
    <property type="molecule type" value="Genomic_DNA"/>
</dbReference>
<dbReference type="Proteomes" id="UP000253570">
    <property type="component" value="Unassembled WGS sequence"/>
</dbReference>
<comment type="caution">
    <text evidence="4">The sequence shown here is derived from an EMBL/GenBank/DDBJ whole genome shotgun (WGS) entry which is preliminary data.</text>
</comment>